<dbReference type="NCBIfam" id="TIGR00055">
    <property type="entry name" value="uppS"/>
    <property type="match status" value="1"/>
</dbReference>
<feature type="binding site" evidence="2">
    <location>
        <position position="47"/>
    </location>
    <ligand>
        <name>substrate</name>
    </ligand>
</feature>
<feature type="binding site" evidence="2">
    <location>
        <begin position="204"/>
        <end position="206"/>
    </location>
    <ligand>
        <name>substrate</name>
    </ligand>
</feature>
<keyword evidence="2" id="KW-0479">Metal-binding</keyword>
<dbReference type="Pfam" id="PF01255">
    <property type="entry name" value="Prenyltransf"/>
    <property type="match status" value="1"/>
</dbReference>
<feature type="binding site" evidence="2">
    <location>
        <begin position="31"/>
        <end position="34"/>
    </location>
    <ligand>
        <name>substrate</name>
    </ligand>
</feature>
<organism evidence="3 4">
    <name type="scientific">Candidatus Onthenecus intestinigallinarum</name>
    <dbReference type="NCBI Taxonomy" id="2840875"/>
    <lineage>
        <taxon>Bacteria</taxon>
        <taxon>Bacillati</taxon>
        <taxon>Bacillota</taxon>
        <taxon>Clostridia</taxon>
        <taxon>Eubacteriales</taxon>
        <taxon>Candidatus Onthenecus</taxon>
    </lineage>
</organism>
<comment type="function">
    <text evidence="2">Catalyzes the condensation of isopentenyl diphosphate (IPP) with allylic pyrophosphates generating different type of terpenoids.</text>
</comment>
<dbReference type="FunFam" id="3.40.1180.10:FF:000001">
    <property type="entry name" value="(2E,6E)-farnesyl-diphosphate-specific ditrans,polycis-undecaprenyl-diphosphate synthase"/>
    <property type="match status" value="1"/>
</dbReference>
<proteinExistence type="inferred from homology"/>
<feature type="binding site" evidence="2">
    <location>
        <position position="30"/>
    </location>
    <ligand>
        <name>Mg(2+)</name>
        <dbReference type="ChEBI" id="CHEBI:18420"/>
    </ligand>
</feature>
<gene>
    <name evidence="3" type="ORF">IAB73_09600</name>
</gene>
<feature type="active site" description="Proton acceptor" evidence="2">
    <location>
        <position position="78"/>
    </location>
</feature>
<keyword evidence="2" id="KW-0460">Magnesium</keyword>
<feature type="binding site" evidence="2">
    <location>
        <position position="81"/>
    </location>
    <ligand>
        <name>substrate</name>
    </ligand>
</feature>
<feature type="binding site" evidence="2">
    <location>
        <position position="43"/>
    </location>
    <ligand>
        <name>substrate</name>
    </ligand>
</feature>
<accession>A0A9D0ZBE3</accession>
<dbReference type="Gene3D" id="3.40.1180.10">
    <property type="entry name" value="Decaprenyl diphosphate synthase-like"/>
    <property type="match status" value="1"/>
</dbReference>
<name>A0A9D0ZBE3_9FIRM</name>
<dbReference type="InterPro" id="IPR036424">
    <property type="entry name" value="UPP_synth-like_sf"/>
</dbReference>
<dbReference type="InterPro" id="IPR001441">
    <property type="entry name" value="UPP_synth-like"/>
</dbReference>
<keyword evidence="1 2" id="KW-0808">Transferase</keyword>
<reference evidence="3" key="2">
    <citation type="journal article" date="2021" name="PeerJ">
        <title>Extensive microbial diversity within the chicken gut microbiome revealed by metagenomics and culture.</title>
        <authorList>
            <person name="Gilroy R."/>
            <person name="Ravi A."/>
            <person name="Getino M."/>
            <person name="Pursley I."/>
            <person name="Horton D.L."/>
            <person name="Alikhan N.F."/>
            <person name="Baker D."/>
            <person name="Gharbi K."/>
            <person name="Hall N."/>
            <person name="Watson M."/>
            <person name="Adriaenssens E.M."/>
            <person name="Foster-Nyarko E."/>
            <person name="Jarju S."/>
            <person name="Secka A."/>
            <person name="Antonio M."/>
            <person name="Oren A."/>
            <person name="Chaudhuri R.R."/>
            <person name="La Ragione R."/>
            <person name="Hildebrand F."/>
            <person name="Pallen M.J."/>
        </authorList>
    </citation>
    <scope>NUCLEOTIDE SEQUENCE</scope>
    <source>
        <strain evidence="3">ChiSxjej2B14-6234</strain>
    </source>
</reference>
<comment type="caution">
    <text evidence="3">The sequence shown here is derived from an EMBL/GenBank/DDBJ whole genome shotgun (WGS) entry which is preliminary data.</text>
</comment>
<comment type="subunit">
    <text evidence="2">Homodimer.</text>
</comment>
<dbReference type="EMBL" id="DVFJ01000036">
    <property type="protein sequence ID" value="HIQ72444.1"/>
    <property type="molecule type" value="Genomic_DNA"/>
</dbReference>
<dbReference type="HAMAP" id="MF_01139">
    <property type="entry name" value="ISPT"/>
    <property type="match status" value="1"/>
</dbReference>
<comment type="similarity">
    <text evidence="2">Belongs to the UPP synthase family.</text>
</comment>
<protein>
    <recommendedName>
        <fullName evidence="2">Isoprenyl transferase</fullName>
        <ecNumber evidence="2">2.5.1.-</ecNumber>
    </recommendedName>
</protein>
<feature type="binding site" evidence="2">
    <location>
        <position position="217"/>
    </location>
    <ligand>
        <name>Mg(2+)</name>
        <dbReference type="ChEBI" id="CHEBI:18420"/>
    </ligand>
</feature>
<evidence type="ECO:0000313" key="3">
    <source>
        <dbReference type="EMBL" id="HIQ72444.1"/>
    </source>
</evidence>
<dbReference type="SUPFAM" id="SSF64005">
    <property type="entry name" value="Undecaprenyl diphosphate synthase"/>
    <property type="match status" value="1"/>
</dbReference>
<feature type="active site" evidence="2">
    <location>
        <position position="30"/>
    </location>
</feature>
<feature type="binding site" evidence="2">
    <location>
        <position position="79"/>
    </location>
    <ligand>
        <name>substrate</name>
    </ligand>
</feature>
<dbReference type="PANTHER" id="PTHR10291">
    <property type="entry name" value="DEHYDRODOLICHYL DIPHOSPHATE SYNTHASE FAMILY MEMBER"/>
    <property type="match status" value="1"/>
</dbReference>
<dbReference type="Proteomes" id="UP000886887">
    <property type="component" value="Unassembled WGS sequence"/>
</dbReference>
<reference evidence="3" key="1">
    <citation type="submission" date="2020-10" db="EMBL/GenBank/DDBJ databases">
        <authorList>
            <person name="Gilroy R."/>
        </authorList>
    </citation>
    <scope>NUCLEOTIDE SEQUENCE</scope>
    <source>
        <strain evidence="3">ChiSxjej2B14-6234</strain>
    </source>
</reference>
<feature type="binding site" evidence="2">
    <location>
        <position position="198"/>
    </location>
    <ligand>
        <name>substrate</name>
    </ligand>
</feature>
<feature type="binding site" evidence="2">
    <location>
        <begin position="75"/>
        <end position="77"/>
    </location>
    <ligand>
        <name>substrate</name>
    </ligand>
</feature>
<dbReference type="GO" id="GO:0045547">
    <property type="term" value="F:ditrans,polycis-polyprenyl diphosphate synthase [(2E,6E)-farnesyl diphosphate specific] activity"/>
    <property type="evidence" value="ECO:0007669"/>
    <property type="project" value="TreeGrafter"/>
</dbReference>
<feature type="binding site" evidence="2">
    <location>
        <position position="35"/>
    </location>
    <ligand>
        <name>substrate</name>
    </ligand>
</feature>
<dbReference type="PROSITE" id="PS01066">
    <property type="entry name" value="UPP_SYNTHASE"/>
    <property type="match status" value="1"/>
</dbReference>
<dbReference type="EC" id="2.5.1.-" evidence="2"/>
<dbReference type="NCBIfam" id="NF011405">
    <property type="entry name" value="PRK14830.1"/>
    <property type="match status" value="1"/>
</dbReference>
<evidence type="ECO:0000256" key="1">
    <source>
        <dbReference type="ARBA" id="ARBA00022679"/>
    </source>
</evidence>
<dbReference type="AlphaFoldDB" id="A0A9D0ZBE3"/>
<dbReference type="PANTHER" id="PTHR10291:SF0">
    <property type="entry name" value="DEHYDRODOLICHYL DIPHOSPHATE SYNTHASE 2"/>
    <property type="match status" value="1"/>
</dbReference>
<dbReference type="GO" id="GO:0016094">
    <property type="term" value="P:polyprenol biosynthetic process"/>
    <property type="evidence" value="ECO:0007669"/>
    <property type="project" value="TreeGrafter"/>
</dbReference>
<dbReference type="InterPro" id="IPR018520">
    <property type="entry name" value="UPP_synth-like_CS"/>
</dbReference>
<comment type="cofactor">
    <cofactor evidence="2">
        <name>Mg(2+)</name>
        <dbReference type="ChEBI" id="CHEBI:18420"/>
    </cofactor>
    <text evidence="2">Binds 2 magnesium ions per subunit.</text>
</comment>
<dbReference type="CDD" id="cd00475">
    <property type="entry name" value="Cis_IPPS"/>
    <property type="match status" value="1"/>
</dbReference>
<evidence type="ECO:0000313" key="4">
    <source>
        <dbReference type="Proteomes" id="UP000886887"/>
    </source>
</evidence>
<sequence length="252" mass="28437">MALWGRAKRDAQEIQLDAARLPRHVAIIMDGNGRWAKRRGQPRAFGHRAGVEALRAIIRESSDIGIEALTIYAFSTENWSRPKDEVGALMGLLLEFFGREIDELHENRVCIRILGDVDGMPGPQREALRAAMERTRLNGGLKLNIALNYGSRAEIVRAARTIAERVERGELRADQVDGAVFESCLYTAGLPDVDLLIRTSGEMRLSNFLLYQVSYAEFVIVDTLWPDFDLCAYRAALQEYQRRDRRFGGVKA</sequence>
<dbReference type="GO" id="GO:0000287">
    <property type="term" value="F:magnesium ion binding"/>
    <property type="evidence" value="ECO:0007669"/>
    <property type="project" value="UniProtKB-UniRule"/>
</dbReference>
<evidence type="ECO:0000256" key="2">
    <source>
        <dbReference type="HAMAP-Rule" id="MF_01139"/>
    </source>
</evidence>